<evidence type="ECO:0000256" key="4">
    <source>
        <dbReference type="ARBA" id="ARBA00022692"/>
    </source>
</evidence>
<dbReference type="KEGG" id="mnu:NCTC10166_00157"/>
<comment type="subcellular location">
    <subcellularLocation>
        <location evidence="1">Cell membrane</location>
        <topology evidence="1">Multi-pass membrane protein</topology>
    </subcellularLocation>
</comment>
<dbReference type="InterPro" id="IPR051393">
    <property type="entry name" value="ABC_transporter_permease"/>
</dbReference>
<dbReference type="AlphaFoldDB" id="A0A449A4N8"/>
<evidence type="ECO:0000256" key="3">
    <source>
        <dbReference type="ARBA" id="ARBA00022475"/>
    </source>
</evidence>
<accession>A0A449A4N8</accession>
<evidence type="ECO:0000256" key="5">
    <source>
        <dbReference type="ARBA" id="ARBA00022989"/>
    </source>
</evidence>
<feature type="transmembrane region" description="Helical" evidence="7">
    <location>
        <begin position="269"/>
        <end position="294"/>
    </location>
</feature>
<dbReference type="OrthoDB" id="400343at2"/>
<dbReference type="SUPFAM" id="SSF161098">
    <property type="entry name" value="MetI-like"/>
    <property type="match status" value="1"/>
</dbReference>
<keyword evidence="2" id="KW-0813">Transport</keyword>
<dbReference type="PANTHER" id="PTHR30193:SF37">
    <property type="entry name" value="INNER MEMBRANE ABC TRANSPORTER PERMEASE PROTEIN YCJO"/>
    <property type="match status" value="1"/>
</dbReference>
<feature type="transmembrane region" description="Helical" evidence="7">
    <location>
        <begin position="212"/>
        <end position="231"/>
    </location>
</feature>
<dbReference type="Proteomes" id="UP000289440">
    <property type="component" value="Chromosome"/>
</dbReference>
<evidence type="ECO:0000313" key="9">
    <source>
        <dbReference type="Proteomes" id="UP000289440"/>
    </source>
</evidence>
<evidence type="ECO:0000313" key="8">
    <source>
        <dbReference type="EMBL" id="VEU59199.1"/>
    </source>
</evidence>
<reference evidence="8 9" key="1">
    <citation type="submission" date="2019-01" db="EMBL/GenBank/DDBJ databases">
        <authorList>
            <consortium name="Pathogen Informatics"/>
        </authorList>
    </citation>
    <scope>NUCLEOTIDE SEQUENCE [LARGE SCALE GENOMIC DNA]</scope>
    <source>
        <strain evidence="8 9">NCTC10166</strain>
    </source>
</reference>
<evidence type="ECO:0000256" key="7">
    <source>
        <dbReference type="SAM" id="Phobius"/>
    </source>
</evidence>
<evidence type="ECO:0000256" key="1">
    <source>
        <dbReference type="ARBA" id="ARBA00004651"/>
    </source>
</evidence>
<dbReference type="InterPro" id="IPR035906">
    <property type="entry name" value="MetI-like_sf"/>
</dbReference>
<dbReference type="GO" id="GO:0005886">
    <property type="term" value="C:plasma membrane"/>
    <property type="evidence" value="ECO:0007669"/>
    <property type="project" value="UniProtKB-SubCell"/>
</dbReference>
<keyword evidence="4 7" id="KW-0812">Transmembrane</keyword>
<proteinExistence type="predicted"/>
<feature type="transmembrane region" description="Helical" evidence="7">
    <location>
        <begin position="157"/>
        <end position="182"/>
    </location>
</feature>
<organism evidence="8 9">
    <name type="scientific">Mesomycoplasma neurolyticum</name>
    <dbReference type="NCBI Taxonomy" id="2120"/>
    <lineage>
        <taxon>Bacteria</taxon>
        <taxon>Bacillati</taxon>
        <taxon>Mycoplasmatota</taxon>
        <taxon>Mycoplasmoidales</taxon>
        <taxon>Metamycoplasmataceae</taxon>
        <taxon>Mesomycoplasma</taxon>
    </lineage>
</organism>
<feature type="transmembrane region" description="Helical" evidence="7">
    <location>
        <begin position="107"/>
        <end position="130"/>
    </location>
</feature>
<feature type="transmembrane region" description="Helical" evidence="7">
    <location>
        <begin position="12"/>
        <end position="31"/>
    </location>
</feature>
<dbReference type="Gene3D" id="1.10.3720.10">
    <property type="entry name" value="MetI-like"/>
    <property type="match status" value="1"/>
</dbReference>
<keyword evidence="9" id="KW-1185">Reference proteome</keyword>
<dbReference type="PANTHER" id="PTHR30193">
    <property type="entry name" value="ABC TRANSPORTER PERMEASE PROTEIN"/>
    <property type="match status" value="1"/>
</dbReference>
<keyword evidence="3" id="KW-1003">Cell membrane</keyword>
<gene>
    <name evidence="8" type="ORF">NCTC10166_00157</name>
</gene>
<sequence>MKKIHKKHLMSILFILPFIIFIILFYIYPFYFSLKNAFIFPDNEYKETNFIFGIKNFSLVLKDKDFWIAFNNSNFLFFLGLPISILISLIFAFLLNSLLSKIFKKIFINIIYSQFFISIFAIGISFTLLFGEKNVFFKMFNIEYNVINNKNVWVFKFYLLFFTVWKSLSFNIVFLSFIFAFLDNKYNKQIGLDKLKFKDKFIYLYFLENKKMFFILLYSNITFTFLIYPGILLENEADILKINGHTFSSYILNLLNPLDNSIYFDYNKAFAASIIVILYLFLIIVISILFYWIIKILYLKINKIKESKYVCI</sequence>
<evidence type="ECO:0000256" key="6">
    <source>
        <dbReference type="ARBA" id="ARBA00023136"/>
    </source>
</evidence>
<name>A0A449A4N8_9BACT</name>
<feature type="transmembrane region" description="Helical" evidence="7">
    <location>
        <begin position="75"/>
        <end position="95"/>
    </location>
</feature>
<dbReference type="RefSeq" id="WP_129719603.1">
    <property type="nucleotide sequence ID" value="NZ_LR214951.1"/>
</dbReference>
<evidence type="ECO:0000256" key="2">
    <source>
        <dbReference type="ARBA" id="ARBA00022448"/>
    </source>
</evidence>
<keyword evidence="5 7" id="KW-1133">Transmembrane helix</keyword>
<keyword evidence="6 7" id="KW-0472">Membrane</keyword>
<dbReference type="EMBL" id="LR214951">
    <property type="protein sequence ID" value="VEU59199.1"/>
    <property type="molecule type" value="Genomic_DNA"/>
</dbReference>
<protein>
    <submittedName>
        <fullName evidence="8">Uncharacterized protein</fullName>
    </submittedName>
</protein>